<dbReference type="Proteomes" id="UP000619479">
    <property type="component" value="Unassembled WGS sequence"/>
</dbReference>
<accession>A0A919IUZ5</accession>
<dbReference type="AlphaFoldDB" id="A0A919IUZ5"/>
<comment type="caution">
    <text evidence="2">The sequence shown here is derived from an EMBL/GenBank/DDBJ whole genome shotgun (WGS) entry which is preliminary data.</text>
</comment>
<protein>
    <submittedName>
        <fullName evidence="2">Uncharacterized protein</fullName>
    </submittedName>
</protein>
<evidence type="ECO:0000313" key="3">
    <source>
        <dbReference type="Proteomes" id="UP000619479"/>
    </source>
</evidence>
<keyword evidence="3" id="KW-1185">Reference proteome</keyword>
<proteinExistence type="predicted"/>
<evidence type="ECO:0000313" key="2">
    <source>
        <dbReference type="EMBL" id="GID70982.1"/>
    </source>
</evidence>
<organism evidence="2 3">
    <name type="scientific">Actinoplanes cyaneus</name>
    <dbReference type="NCBI Taxonomy" id="52696"/>
    <lineage>
        <taxon>Bacteria</taxon>
        <taxon>Bacillati</taxon>
        <taxon>Actinomycetota</taxon>
        <taxon>Actinomycetes</taxon>
        <taxon>Micromonosporales</taxon>
        <taxon>Micromonosporaceae</taxon>
        <taxon>Actinoplanes</taxon>
    </lineage>
</organism>
<dbReference type="RefSeq" id="WP_203755533.1">
    <property type="nucleotide sequence ID" value="NZ_BAAAUC010000083.1"/>
</dbReference>
<dbReference type="EMBL" id="BOMH01000091">
    <property type="protein sequence ID" value="GID70982.1"/>
    <property type="molecule type" value="Genomic_DNA"/>
</dbReference>
<feature type="region of interest" description="Disordered" evidence="1">
    <location>
        <begin position="8"/>
        <end position="29"/>
    </location>
</feature>
<gene>
    <name evidence="2" type="ORF">Acy02nite_88630</name>
</gene>
<evidence type="ECO:0000256" key="1">
    <source>
        <dbReference type="SAM" id="MobiDB-lite"/>
    </source>
</evidence>
<sequence>MLFMEAIEVSPPGWTPETGARPSSSYSLPPGSELRSLDRVAVAQFVVIHGDSLFDRDAEDQAYHEGEDYDVDPAIGGAGHWDRSLLDALTRLGLQPVGMPDSLWFRASWAEGE</sequence>
<name>A0A919IUZ5_9ACTN</name>
<reference evidence="2" key="1">
    <citation type="submission" date="2021-01" db="EMBL/GenBank/DDBJ databases">
        <title>Whole genome shotgun sequence of Actinoplanes cyaneus NBRC 14990.</title>
        <authorList>
            <person name="Komaki H."/>
            <person name="Tamura T."/>
        </authorList>
    </citation>
    <scope>NUCLEOTIDE SEQUENCE</scope>
    <source>
        <strain evidence="2">NBRC 14990</strain>
    </source>
</reference>